<accession>A0A6A5SCY1</accession>
<dbReference type="Proteomes" id="UP000800038">
    <property type="component" value="Unassembled WGS sequence"/>
</dbReference>
<organism evidence="1 2">
    <name type="scientific">Clathrospora elynae</name>
    <dbReference type="NCBI Taxonomy" id="706981"/>
    <lineage>
        <taxon>Eukaryota</taxon>
        <taxon>Fungi</taxon>
        <taxon>Dikarya</taxon>
        <taxon>Ascomycota</taxon>
        <taxon>Pezizomycotina</taxon>
        <taxon>Dothideomycetes</taxon>
        <taxon>Pleosporomycetidae</taxon>
        <taxon>Pleosporales</taxon>
        <taxon>Diademaceae</taxon>
        <taxon>Clathrospora</taxon>
    </lineage>
</organism>
<sequence>MSVEQLAVRAALQTISQASTQSLVSSTRKLCQANVAIAEALLSLIRSSNKIDQVEAQSGRIVSPEHADLAIFHTSVVNVA</sequence>
<evidence type="ECO:0000313" key="1">
    <source>
        <dbReference type="EMBL" id="KAF1936316.1"/>
    </source>
</evidence>
<evidence type="ECO:0000313" key="2">
    <source>
        <dbReference type="Proteomes" id="UP000800038"/>
    </source>
</evidence>
<gene>
    <name evidence="1" type="ORF">EJ02DRAFT_359406</name>
</gene>
<dbReference type="AlphaFoldDB" id="A0A6A5SCY1"/>
<keyword evidence="2" id="KW-1185">Reference proteome</keyword>
<name>A0A6A5SCY1_9PLEO</name>
<dbReference type="EMBL" id="ML976196">
    <property type="protein sequence ID" value="KAF1936316.1"/>
    <property type="molecule type" value="Genomic_DNA"/>
</dbReference>
<proteinExistence type="predicted"/>
<reference evidence="1" key="1">
    <citation type="journal article" date="2020" name="Stud. Mycol.">
        <title>101 Dothideomycetes genomes: a test case for predicting lifestyles and emergence of pathogens.</title>
        <authorList>
            <person name="Haridas S."/>
            <person name="Albert R."/>
            <person name="Binder M."/>
            <person name="Bloem J."/>
            <person name="Labutti K."/>
            <person name="Salamov A."/>
            <person name="Andreopoulos B."/>
            <person name="Baker S."/>
            <person name="Barry K."/>
            <person name="Bills G."/>
            <person name="Bluhm B."/>
            <person name="Cannon C."/>
            <person name="Castanera R."/>
            <person name="Culley D."/>
            <person name="Daum C."/>
            <person name="Ezra D."/>
            <person name="Gonzalez J."/>
            <person name="Henrissat B."/>
            <person name="Kuo A."/>
            <person name="Liang C."/>
            <person name="Lipzen A."/>
            <person name="Lutzoni F."/>
            <person name="Magnuson J."/>
            <person name="Mondo S."/>
            <person name="Nolan M."/>
            <person name="Ohm R."/>
            <person name="Pangilinan J."/>
            <person name="Park H.-J."/>
            <person name="Ramirez L."/>
            <person name="Alfaro M."/>
            <person name="Sun H."/>
            <person name="Tritt A."/>
            <person name="Yoshinaga Y."/>
            <person name="Zwiers L.-H."/>
            <person name="Turgeon B."/>
            <person name="Goodwin S."/>
            <person name="Spatafora J."/>
            <person name="Crous P."/>
            <person name="Grigoriev I."/>
        </authorList>
    </citation>
    <scope>NUCLEOTIDE SEQUENCE</scope>
    <source>
        <strain evidence="1">CBS 161.51</strain>
    </source>
</reference>
<protein>
    <submittedName>
        <fullName evidence="1">Uncharacterized protein</fullName>
    </submittedName>
</protein>